<dbReference type="PANTHER" id="PTHR22639:SF3">
    <property type="entry name" value="ZINC FINGER CCHC DOMAIN-CONTAINING PROTEIN 3"/>
    <property type="match status" value="1"/>
</dbReference>
<organism evidence="2 3">
    <name type="scientific">Araneus ventricosus</name>
    <name type="common">Orbweaver spider</name>
    <name type="synonym">Epeira ventricosa</name>
    <dbReference type="NCBI Taxonomy" id="182803"/>
    <lineage>
        <taxon>Eukaryota</taxon>
        <taxon>Metazoa</taxon>
        <taxon>Ecdysozoa</taxon>
        <taxon>Arthropoda</taxon>
        <taxon>Chelicerata</taxon>
        <taxon>Arachnida</taxon>
        <taxon>Araneae</taxon>
        <taxon>Araneomorphae</taxon>
        <taxon>Entelegynae</taxon>
        <taxon>Araneoidea</taxon>
        <taxon>Araneidae</taxon>
        <taxon>Araneus</taxon>
    </lineage>
</organism>
<name>A0A4Y2TRN4_ARAVE</name>
<dbReference type="AlphaFoldDB" id="A0A4Y2TRN4"/>
<evidence type="ECO:0008006" key="4">
    <source>
        <dbReference type="Google" id="ProtNLM"/>
    </source>
</evidence>
<dbReference type="GO" id="GO:0008270">
    <property type="term" value="F:zinc ion binding"/>
    <property type="evidence" value="ECO:0007669"/>
    <property type="project" value="InterPro"/>
</dbReference>
<gene>
    <name evidence="2" type="ORF">AVEN_139858_1</name>
</gene>
<feature type="region of interest" description="Disordered" evidence="1">
    <location>
        <begin position="274"/>
        <end position="405"/>
    </location>
</feature>
<dbReference type="GO" id="GO:0002218">
    <property type="term" value="P:activation of innate immune response"/>
    <property type="evidence" value="ECO:0007669"/>
    <property type="project" value="InterPro"/>
</dbReference>
<feature type="compositionally biased region" description="Polar residues" evidence="1">
    <location>
        <begin position="367"/>
        <end position="401"/>
    </location>
</feature>
<evidence type="ECO:0000313" key="2">
    <source>
        <dbReference type="EMBL" id="GBO02902.1"/>
    </source>
</evidence>
<proteinExistence type="predicted"/>
<dbReference type="GO" id="GO:0003690">
    <property type="term" value="F:double-stranded DNA binding"/>
    <property type="evidence" value="ECO:0007669"/>
    <property type="project" value="InterPro"/>
</dbReference>
<dbReference type="GO" id="GO:0003723">
    <property type="term" value="F:RNA binding"/>
    <property type="evidence" value="ECO:0007669"/>
    <property type="project" value="InterPro"/>
</dbReference>
<dbReference type="InterPro" id="IPR036875">
    <property type="entry name" value="Znf_CCHC_sf"/>
</dbReference>
<feature type="compositionally biased region" description="Acidic residues" evidence="1">
    <location>
        <begin position="450"/>
        <end position="465"/>
    </location>
</feature>
<dbReference type="InterPro" id="IPR042509">
    <property type="entry name" value="ZCCHC3"/>
</dbReference>
<evidence type="ECO:0000313" key="3">
    <source>
        <dbReference type="Proteomes" id="UP000499080"/>
    </source>
</evidence>
<accession>A0A4Y2TRN4</accession>
<feature type="region of interest" description="Disordered" evidence="1">
    <location>
        <begin position="431"/>
        <end position="487"/>
    </location>
</feature>
<feature type="compositionally biased region" description="Polar residues" evidence="1">
    <location>
        <begin position="276"/>
        <end position="287"/>
    </location>
</feature>
<reference evidence="2 3" key="1">
    <citation type="journal article" date="2019" name="Sci. Rep.">
        <title>Orb-weaving spider Araneus ventricosus genome elucidates the spidroin gene catalogue.</title>
        <authorList>
            <person name="Kono N."/>
            <person name="Nakamura H."/>
            <person name="Ohtoshi R."/>
            <person name="Moran D.A.P."/>
            <person name="Shinohara A."/>
            <person name="Yoshida Y."/>
            <person name="Fujiwara M."/>
            <person name="Mori M."/>
            <person name="Tomita M."/>
            <person name="Arakawa K."/>
        </authorList>
    </citation>
    <scope>NUCLEOTIDE SEQUENCE [LARGE SCALE GENOMIC DNA]</scope>
</reference>
<comment type="caution">
    <text evidence="2">The sequence shown here is derived from an EMBL/GenBank/DDBJ whole genome shotgun (WGS) entry which is preliminary data.</text>
</comment>
<dbReference type="PANTHER" id="PTHR22639">
    <property type="entry name" value="GAG-RELATED PROTEIN"/>
    <property type="match status" value="1"/>
</dbReference>
<feature type="compositionally biased region" description="Polar residues" evidence="1">
    <location>
        <begin position="322"/>
        <end position="331"/>
    </location>
</feature>
<dbReference type="OrthoDB" id="6435956at2759"/>
<feature type="compositionally biased region" description="Polar residues" evidence="1">
    <location>
        <begin position="294"/>
        <end position="313"/>
    </location>
</feature>
<dbReference type="SUPFAM" id="SSF57756">
    <property type="entry name" value="Retrovirus zinc finger-like domains"/>
    <property type="match status" value="1"/>
</dbReference>
<evidence type="ECO:0000256" key="1">
    <source>
        <dbReference type="SAM" id="MobiDB-lite"/>
    </source>
</evidence>
<dbReference type="Proteomes" id="UP000499080">
    <property type="component" value="Unassembled WGS sequence"/>
</dbReference>
<protein>
    <recommendedName>
        <fullName evidence="4">CCHC-type domain-containing protein</fullName>
    </recommendedName>
</protein>
<dbReference type="EMBL" id="BGPR01030399">
    <property type="protein sequence ID" value="GBO02902.1"/>
    <property type="molecule type" value="Genomic_DNA"/>
</dbReference>
<sequence>MVGGAAGPEYLPLSYGEKKSGPFSGQRIDTSFKRQSFPTFFVISRISSKNETFHGVSPFLVEKGITSSVGDVKATKKLRSGDLLVEVESPKQAKEISKLKSLSTIPVTVKPHATLNSSKGVISCGELLNESEEKISEELKSQGVIHVRRITIRRDGQLLNTKHLILTFDSNKLPENIKAGYMRLSVRTYIPNPLRCFKCQRFGHSKTSCRGTLTCARCAEVGHESTDGTRTEKCVNCKGEHTSFPRNCFAWKQEKEIISPKIKKQISYQEARKLVKSQTPTPGNSYVSAVKKSTAPSIQTNQDISADSTSKQSVPIPRTPPAITNLSNPSIPSVAPLSENTSASPDLTDFKLVSKRKKLKKDSPSKTNSISTAEKISKFHTTSSPKVTNPIPTKDNISSHKSTFKPLETTKRTTVDIELLPMAVLPPLEKSILQTRESDADAEMSSSSLSEEDALEYDMSEDLEDSPAVISPPPSSKPQKGDKYKNR</sequence>
<keyword evidence="3" id="KW-1185">Reference proteome</keyword>